<accession>A0A1A8W3F3</accession>
<protein>
    <submittedName>
        <fullName evidence="2">Uncharacterized protein</fullName>
    </submittedName>
</protein>
<reference evidence="4 5" key="1">
    <citation type="submission" date="2016-05" db="EMBL/GenBank/DDBJ databases">
        <authorList>
            <person name="Naeem Raeece"/>
        </authorList>
    </citation>
    <scope>NUCLEOTIDE SEQUENCE [LARGE SCALE GENOMIC DNA]</scope>
</reference>
<evidence type="ECO:0000313" key="4">
    <source>
        <dbReference type="Proteomes" id="UP000078546"/>
    </source>
</evidence>
<keyword evidence="1" id="KW-1133">Transmembrane helix</keyword>
<sequence length="249" mass="29526">MKSGKTQNVRTSKYRSCHAKQWPRLISPLEFIRSCCKNANIGYVTLLLNITIVTLLFWQSSSFHDANDPTKHFIGKNYICKGKICGRCERILKSENAKVCDISRNLCQEENSETENSNDGIDYQSILEILEENEAQHANQLRELTERIINAWTVTYTNMLKEYIALKNENNINHQWSRKIWYERWHKHIFRVLDEIDTIILDDTYSLYTKEYYSYLHLNDATNYFSLFLDAVKREWEEINEHQLVNQVA</sequence>
<dbReference type="Proteomes" id="UP000078546">
    <property type="component" value="Unassembled WGS sequence"/>
</dbReference>
<reference evidence="2" key="2">
    <citation type="submission" date="2016-05" db="EMBL/GenBank/DDBJ databases">
        <authorList>
            <person name="Lavstsen T."/>
            <person name="Jespersen J.S."/>
        </authorList>
    </citation>
    <scope>NUCLEOTIDE SEQUENCE [LARGE SCALE GENOMIC DNA]</scope>
</reference>
<gene>
    <name evidence="3" type="ORF">POVCU1_061870</name>
    <name evidence="2" type="ORF">POVCU2_0032770</name>
</gene>
<dbReference type="Pfam" id="PF09688">
    <property type="entry name" value="Wx5_PLAF3D7"/>
    <property type="match status" value="1"/>
</dbReference>
<dbReference type="AlphaFoldDB" id="A0A1A8W3F3"/>
<evidence type="ECO:0000313" key="3">
    <source>
        <dbReference type="EMBL" id="SBT00709.1"/>
    </source>
</evidence>
<keyword evidence="1" id="KW-0472">Membrane</keyword>
<evidence type="ECO:0000313" key="2">
    <source>
        <dbReference type="EMBL" id="SBS85676.1"/>
    </source>
</evidence>
<proteinExistence type="predicted"/>
<name>A0A1A8W3F3_PLAOA</name>
<evidence type="ECO:0000313" key="5">
    <source>
        <dbReference type="Proteomes" id="UP000078560"/>
    </source>
</evidence>
<evidence type="ECO:0000256" key="1">
    <source>
        <dbReference type="SAM" id="Phobius"/>
    </source>
</evidence>
<dbReference type="EMBL" id="FLQU01000441">
    <property type="protein sequence ID" value="SBS85676.1"/>
    <property type="molecule type" value="Genomic_DNA"/>
</dbReference>
<dbReference type="InterPro" id="IPR006496">
    <property type="entry name" value="CHP01606_Plasmodium_spp"/>
</dbReference>
<dbReference type="Proteomes" id="UP000078560">
    <property type="component" value="Unassembled WGS sequence"/>
</dbReference>
<keyword evidence="1" id="KW-0812">Transmembrane</keyword>
<feature type="transmembrane region" description="Helical" evidence="1">
    <location>
        <begin position="41"/>
        <end position="58"/>
    </location>
</feature>
<dbReference type="EMBL" id="FLQV01002074">
    <property type="protein sequence ID" value="SBT00709.1"/>
    <property type="molecule type" value="Genomic_DNA"/>
</dbReference>
<organism evidence="2 5">
    <name type="scientific">Plasmodium ovale curtisi</name>
    <dbReference type="NCBI Taxonomy" id="864141"/>
    <lineage>
        <taxon>Eukaryota</taxon>
        <taxon>Sar</taxon>
        <taxon>Alveolata</taxon>
        <taxon>Apicomplexa</taxon>
        <taxon>Aconoidasida</taxon>
        <taxon>Haemosporida</taxon>
        <taxon>Plasmodiidae</taxon>
        <taxon>Plasmodium</taxon>
        <taxon>Plasmodium (Plasmodium)</taxon>
    </lineage>
</organism>